<evidence type="ECO:0000259" key="2">
    <source>
        <dbReference type="PROSITE" id="PS51724"/>
    </source>
</evidence>
<dbReference type="InterPro" id="IPR010131">
    <property type="entry name" value="MdtP/NodT-like"/>
</dbReference>
<dbReference type="EMBL" id="MLJW01000865">
    <property type="protein sequence ID" value="OIQ81914.1"/>
    <property type="molecule type" value="Genomic_DNA"/>
</dbReference>
<dbReference type="PROSITE" id="PS51724">
    <property type="entry name" value="SPOR"/>
    <property type="match status" value="3"/>
</dbReference>
<proteinExistence type="predicted"/>
<dbReference type="InterPro" id="IPR036680">
    <property type="entry name" value="SPOR-like_sf"/>
</dbReference>
<comment type="caution">
    <text evidence="3">The sequence shown here is derived from an EMBL/GenBank/DDBJ whole genome shotgun (WGS) entry which is preliminary data.</text>
</comment>
<reference evidence="3" key="1">
    <citation type="submission" date="2016-10" db="EMBL/GenBank/DDBJ databases">
        <title>Sequence of Gallionella enrichment culture.</title>
        <authorList>
            <person name="Poehlein A."/>
            <person name="Muehling M."/>
            <person name="Daniel R."/>
        </authorList>
    </citation>
    <scope>NUCLEOTIDE SEQUENCE</scope>
</reference>
<dbReference type="PANTHER" id="PTHR30203">
    <property type="entry name" value="OUTER MEMBRANE CATION EFFLUX PROTEIN"/>
    <property type="match status" value="1"/>
</dbReference>
<dbReference type="SUPFAM" id="SSF110997">
    <property type="entry name" value="Sporulation related repeat"/>
    <property type="match status" value="3"/>
</dbReference>
<protein>
    <submittedName>
        <fullName evidence="3">Toluene efflux pump outer membrane protein TtgF</fullName>
    </submittedName>
</protein>
<evidence type="ECO:0000313" key="3">
    <source>
        <dbReference type="EMBL" id="OIQ81914.1"/>
    </source>
</evidence>
<feature type="domain" description="SPOR" evidence="2">
    <location>
        <begin position="917"/>
        <end position="997"/>
    </location>
</feature>
<gene>
    <name evidence="3" type="primary">ttgF_2</name>
    <name evidence="3" type="ORF">GALL_363070</name>
</gene>
<dbReference type="AlphaFoldDB" id="A0A1J5QFB7"/>
<dbReference type="InterPro" id="IPR003423">
    <property type="entry name" value="OMP_efflux"/>
</dbReference>
<dbReference type="Gene3D" id="2.20.200.10">
    <property type="entry name" value="Outer membrane efflux proteins (OEP)"/>
    <property type="match status" value="1"/>
</dbReference>
<evidence type="ECO:0000256" key="1">
    <source>
        <dbReference type="SAM" id="MobiDB-lite"/>
    </source>
</evidence>
<dbReference type="Pfam" id="PF02321">
    <property type="entry name" value="OEP"/>
    <property type="match status" value="2"/>
</dbReference>
<dbReference type="GO" id="GO:0016020">
    <property type="term" value="C:membrane"/>
    <property type="evidence" value="ECO:0007669"/>
    <property type="project" value="InterPro"/>
</dbReference>
<feature type="domain" description="SPOR" evidence="2">
    <location>
        <begin position="816"/>
        <end position="896"/>
    </location>
</feature>
<accession>A0A1J5QFB7</accession>
<dbReference type="GO" id="GO:0015562">
    <property type="term" value="F:efflux transmembrane transporter activity"/>
    <property type="evidence" value="ECO:0007669"/>
    <property type="project" value="InterPro"/>
</dbReference>
<dbReference type="Gene3D" id="1.20.1600.10">
    <property type="entry name" value="Outer membrane efflux proteins (OEP)"/>
    <property type="match status" value="1"/>
</dbReference>
<dbReference type="Pfam" id="PF05036">
    <property type="entry name" value="SPOR"/>
    <property type="match status" value="3"/>
</dbReference>
<sequence length="1014" mass="109708">MPALALPSQFKNKLPADAHDATAAPPDANEIPQKLKVPHDSGLTEWWRSFGNRELDELIDRGLANNPDLRVAMLRVAQAKERVDQAKAGKLPTITAPMLTGLQAPGGLVGTTPNSGGISQIQRNYQASLQADWHLDVWGEQSSMVESAKFQLWRAVFERDDAQRTMVANLSSAYVEYVSLNDRLKVARENEAVSSNILISLEKRVEVGDATLSDSAQQKAAIFALRATIPSLEQQREDLLNTIAFLVGAVPGTLKLSDNGLDSISSPSVIPGLPSALLLRRPDVRMAEARLLSADADIDVARARILPSIDLTAQGGLSTIIFSQFFMAKSLFWNSIANLSVSIFDNGKKESDKKVSEEAHEEMIESYIRTLNQAMREVEGALATVRLTGKRLEDSRQAVNSAREAWDISTKVYALGGVDYQTFLDTERTYHRYLDEYQHIRMENSRGYIGLFSALGGGVRPAEPLPGKGARPAVAQGGSVSSNSPPVLLASSGTFIPQSRSTEGVDRAWGKSGDDQVENFWQVELSGIYHRTAIGAVWRDLRVRYPKLMEDRFLRPRLDGRIEDSEDGQESWYRLYVAKFPSPADADELCAALKASYQRCRIVSSRSDETVTVENAKDAPDPVAHPVAETSLPEPVAAPLALNADAELKPVVLPVAATDDAAPSGMPPAVKEPSAARDLPVATTRKLAYSLQLGMFANPENARALQATWQSRGYQVNIAESPDARGRVFYAVRTGVFARRAEANVEALSIRRKEKTAVVVVATQVDPAVDSVGKPDKMKSAGVQPLDGQAAPSLPGTPEPVNAATISPPAGAQPNADDGSGYAVQLGAFPTMKGASVSQSSWSAKGYKPYIREIQDAQGRAWYTVRTGEFSQRVKASVLARSIGRKLGVPAIVVQSGEREMAQTGSEDALEKSASAKKQAGFYAVQLDAFSSLDAAARSYADWRSKGYEVYVCELRNAGGRALFAVRTGQFSRRREAAGLAKAVERKNQIKAILVPAELDAAGNLAKVEVGALI</sequence>
<name>A0A1J5QFB7_9ZZZZ</name>
<dbReference type="PANTHER" id="PTHR30203:SF33">
    <property type="entry name" value="BLR4455 PROTEIN"/>
    <property type="match status" value="1"/>
</dbReference>
<feature type="region of interest" description="Disordered" evidence="1">
    <location>
        <begin position="1"/>
        <end position="32"/>
    </location>
</feature>
<dbReference type="Gene3D" id="3.30.70.1070">
    <property type="entry name" value="Sporulation related repeat"/>
    <property type="match status" value="3"/>
</dbReference>
<organism evidence="3">
    <name type="scientific">mine drainage metagenome</name>
    <dbReference type="NCBI Taxonomy" id="410659"/>
    <lineage>
        <taxon>unclassified sequences</taxon>
        <taxon>metagenomes</taxon>
        <taxon>ecological metagenomes</taxon>
    </lineage>
</organism>
<feature type="domain" description="SPOR" evidence="2">
    <location>
        <begin position="683"/>
        <end position="763"/>
    </location>
</feature>
<dbReference type="InterPro" id="IPR007730">
    <property type="entry name" value="SPOR-like_dom"/>
</dbReference>
<feature type="region of interest" description="Disordered" evidence="1">
    <location>
        <begin position="771"/>
        <end position="819"/>
    </location>
</feature>
<dbReference type="SUPFAM" id="SSF56954">
    <property type="entry name" value="Outer membrane efflux proteins (OEP)"/>
    <property type="match status" value="1"/>
</dbReference>
<dbReference type="GO" id="GO:0042834">
    <property type="term" value="F:peptidoglycan binding"/>
    <property type="evidence" value="ECO:0007669"/>
    <property type="project" value="InterPro"/>
</dbReference>
<dbReference type="NCBIfam" id="TIGR01845">
    <property type="entry name" value="outer_NodT"/>
    <property type="match status" value="1"/>
</dbReference>